<feature type="transmembrane region" description="Helical" evidence="6">
    <location>
        <begin position="323"/>
        <end position="345"/>
    </location>
</feature>
<evidence type="ECO:0000256" key="3">
    <source>
        <dbReference type="ARBA" id="ARBA00022692"/>
    </source>
</evidence>
<accession>A0ABZ2T4U7</accession>
<sequence>MRKRILTSLSYTFTSNMVNLFTSFFLIIFVPKFIGVELYGYWQLYIFYTTYLQYLTLGIPEGIYLEFGGSHYDELPKKRLRNQFLNLSVISVFFMLVLITIGIYGNSIDPQKSMILIFSAIALLLIVPRSVLTYELQATNELKIFSVAMILEKMLLIIGIVSLVFLRAKKFDFFIIVDLFSKLITNILLAYVSRSMILGKIKSVSTGVKDSVYFCKMGINVTLSNISSILVMGIIRMSIELKWSIQVFGKISLIISMTNMIMVFINSISIVFFPILKRMESNRMKEAFKYIDKLLSNVLLNILFLYFPVYLFLQLFLPAYSSGIKYLAFIFPMTIFESKIAMLYNTYLKVLRMERKLLQVNTLMVLMTIIVIYPVIWIFESLDGVIFMITVVSILKSYFFRRILNAKLEIKYSSSIPWDSIIVLIFVFLSIFFSLGQVFLITLILVSTFNIYNFPKNRDAWRHLKENINSDD</sequence>
<reference evidence="8" key="1">
    <citation type="submission" date="2017-05" db="EMBL/GenBank/DDBJ databases">
        <title>The Genome Sequence of EEnterococcus faecalis 9F2_4866.</title>
        <authorList>
            <consortium name="The Broad Institute Genomics Platform"/>
            <consortium name="The Broad Institute Genomic Center for Infectious Diseases"/>
            <person name="Earl A."/>
            <person name="Manson A."/>
            <person name="Schwartman J."/>
            <person name="Gilmore M."/>
            <person name="Abouelleil A."/>
            <person name="Cao P."/>
            <person name="Chapman S."/>
            <person name="Cusick C."/>
            <person name="Shea T."/>
            <person name="Young S."/>
            <person name="Neafsey D."/>
            <person name="Nusbaum C."/>
            <person name="Birren B."/>
        </authorList>
    </citation>
    <scope>NUCLEOTIDE SEQUENCE [LARGE SCALE GENOMIC DNA]</scope>
    <source>
        <strain evidence="8">12C11_DIV0727</strain>
    </source>
</reference>
<evidence type="ECO:0000256" key="5">
    <source>
        <dbReference type="ARBA" id="ARBA00023136"/>
    </source>
</evidence>
<keyword evidence="8" id="KW-1185">Reference proteome</keyword>
<dbReference type="InterPro" id="IPR050833">
    <property type="entry name" value="Poly_Biosynth_Transport"/>
</dbReference>
<feature type="transmembrane region" description="Helical" evidence="6">
    <location>
        <begin position="251"/>
        <end position="273"/>
    </location>
</feature>
<dbReference type="PANTHER" id="PTHR30250:SF11">
    <property type="entry name" value="O-ANTIGEN TRANSPORTER-RELATED"/>
    <property type="match status" value="1"/>
</dbReference>
<keyword evidence="3 6" id="KW-0812">Transmembrane</keyword>
<evidence type="ECO:0008006" key="9">
    <source>
        <dbReference type="Google" id="ProtNLM"/>
    </source>
</evidence>
<feature type="transmembrane region" description="Helical" evidence="6">
    <location>
        <begin position="213"/>
        <end position="239"/>
    </location>
</feature>
<evidence type="ECO:0000256" key="4">
    <source>
        <dbReference type="ARBA" id="ARBA00022989"/>
    </source>
</evidence>
<feature type="transmembrane region" description="Helical" evidence="6">
    <location>
        <begin position="384"/>
        <end position="400"/>
    </location>
</feature>
<organism evidence="7 8">
    <name type="scientific">Candidatus Enterococcus lemimoniae</name>
    <dbReference type="NCBI Taxonomy" id="1834167"/>
    <lineage>
        <taxon>Bacteria</taxon>
        <taxon>Bacillati</taxon>
        <taxon>Bacillota</taxon>
        <taxon>Bacilli</taxon>
        <taxon>Lactobacillales</taxon>
        <taxon>Enterococcaceae</taxon>
        <taxon>Enterococcus</taxon>
    </lineage>
</organism>
<dbReference type="Proteomes" id="UP000195080">
    <property type="component" value="Chromosome"/>
</dbReference>
<keyword evidence="2" id="KW-1003">Cell membrane</keyword>
<dbReference type="RefSeq" id="WP_339099760.1">
    <property type="nucleotide sequence ID" value="NZ_CP147248.1"/>
</dbReference>
<feature type="transmembrane region" description="Helical" evidence="6">
    <location>
        <begin position="42"/>
        <end position="63"/>
    </location>
</feature>
<dbReference type="EMBL" id="CP147248">
    <property type="protein sequence ID" value="WYJ86409.1"/>
    <property type="molecule type" value="Genomic_DNA"/>
</dbReference>
<feature type="transmembrane region" description="Helical" evidence="6">
    <location>
        <begin position="144"/>
        <end position="167"/>
    </location>
</feature>
<feature type="transmembrane region" description="Helical" evidence="6">
    <location>
        <begin position="294"/>
        <end position="317"/>
    </location>
</feature>
<evidence type="ECO:0000313" key="8">
    <source>
        <dbReference type="Proteomes" id="UP000195080"/>
    </source>
</evidence>
<evidence type="ECO:0000313" key="7">
    <source>
        <dbReference type="EMBL" id="WYJ86409.1"/>
    </source>
</evidence>
<feature type="transmembrane region" description="Helical" evidence="6">
    <location>
        <begin position="357"/>
        <end position="378"/>
    </location>
</feature>
<comment type="subcellular location">
    <subcellularLocation>
        <location evidence="1">Cell membrane</location>
        <topology evidence="1">Multi-pass membrane protein</topology>
    </subcellularLocation>
</comment>
<evidence type="ECO:0000256" key="2">
    <source>
        <dbReference type="ARBA" id="ARBA00022475"/>
    </source>
</evidence>
<reference evidence="7 8" key="2">
    <citation type="submission" date="2024-03" db="EMBL/GenBank/DDBJ databases">
        <title>The Genome Sequence of Enterococcus sp. DIV0727d.</title>
        <authorList>
            <consortium name="The Broad Institute Genomics Platform"/>
            <consortium name="The Broad Institute Microbial Omics Core"/>
            <consortium name="The Broad Institute Genomic Center for Infectious Diseases"/>
            <person name="Earl A."/>
            <person name="Manson A."/>
            <person name="Gilmore M."/>
            <person name="Schwartman J."/>
            <person name="Shea T."/>
            <person name="Abouelleil A."/>
            <person name="Cao P."/>
            <person name="Chapman S."/>
            <person name="Cusick C."/>
            <person name="Young S."/>
            <person name="Neafsey D."/>
            <person name="Nusbaum C."/>
            <person name="Birren B."/>
        </authorList>
    </citation>
    <scope>NUCLEOTIDE SEQUENCE [LARGE SCALE GENOMIC DNA]</scope>
    <source>
        <strain evidence="7 8">12C11_DIV0727</strain>
    </source>
</reference>
<evidence type="ECO:0000256" key="1">
    <source>
        <dbReference type="ARBA" id="ARBA00004651"/>
    </source>
</evidence>
<feature type="transmembrane region" description="Helical" evidence="6">
    <location>
        <begin position="113"/>
        <end position="132"/>
    </location>
</feature>
<feature type="transmembrane region" description="Helical" evidence="6">
    <location>
        <begin position="421"/>
        <end position="446"/>
    </location>
</feature>
<evidence type="ECO:0000256" key="6">
    <source>
        <dbReference type="SAM" id="Phobius"/>
    </source>
</evidence>
<gene>
    <name evidence="7" type="ORF">A5866_001493</name>
</gene>
<proteinExistence type="predicted"/>
<keyword evidence="4 6" id="KW-1133">Transmembrane helix</keyword>
<dbReference type="PANTHER" id="PTHR30250">
    <property type="entry name" value="PST FAMILY PREDICTED COLANIC ACID TRANSPORTER"/>
    <property type="match status" value="1"/>
</dbReference>
<feature type="transmembrane region" description="Helical" evidence="6">
    <location>
        <begin position="173"/>
        <end position="192"/>
    </location>
</feature>
<name>A0ABZ2T4U7_9ENTE</name>
<protein>
    <recommendedName>
        <fullName evidence="9">Polysaccharide biosynthesis protein C-terminal domain-containing protein</fullName>
    </recommendedName>
</protein>
<feature type="transmembrane region" description="Helical" evidence="6">
    <location>
        <begin position="12"/>
        <end position="30"/>
    </location>
</feature>
<feature type="transmembrane region" description="Helical" evidence="6">
    <location>
        <begin position="84"/>
        <end position="107"/>
    </location>
</feature>
<keyword evidence="5 6" id="KW-0472">Membrane</keyword>